<evidence type="ECO:0000313" key="2">
    <source>
        <dbReference type="EMBL" id="GAF83587.1"/>
    </source>
</evidence>
<feature type="compositionally biased region" description="Low complexity" evidence="1">
    <location>
        <begin position="21"/>
        <end position="34"/>
    </location>
</feature>
<feature type="region of interest" description="Disordered" evidence="1">
    <location>
        <begin position="1"/>
        <end position="37"/>
    </location>
</feature>
<proteinExistence type="predicted"/>
<feature type="non-terminal residue" evidence="2">
    <location>
        <position position="1"/>
    </location>
</feature>
<gene>
    <name evidence="2" type="ORF">S01H1_04277</name>
</gene>
<accession>X0T5Y5</accession>
<dbReference type="EMBL" id="BARS01002269">
    <property type="protein sequence ID" value="GAF83587.1"/>
    <property type="molecule type" value="Genomic_DNA"/>
</dbReference>
<sequence>DGVPPERAHPRSDEPKPAVRPPALRRPAPAQRQPSVSIEPYASAGEFVQIVQVSRKDKRLSKMAALQDGLAVKVKDTDPDPLDADIEVYRGNRRIGKFKDLPVDSVLAVAGRSGKRYEIVLMRIYDDSETIVVGLRPGRTLTLPEQLLKVVKISCGDRRLPKRALLLDDLLVKINDTDRRPDDADLEVYLGTRRIGKFYDVPVGRPIIVMGRSNQLYEIVLTKIDDSTETVRVGLRRRILASTR</sequence>
<reference evidence="2" key="1">
    <citation type="journal article" date="2014" name="Front. Microbiol.">
        <title>High frequency of phylogenetically diverse reductive dehalogenase-homologous genes in deep subseafloor sedimentary metagenomes.</title>
        <authorList>
            <person name="Kawai M."/>
            <person name="Futagami T."/>
            <person name="Toyoda A."/>
            <person name="Takaki Y."/>
            <person name="Nishi S."/>
            <person name="Hori S."/>
            <person name="Arai W."/>
            <person name="Tsubouchi T."/>
            <person name="Morono Y."/>
            <person name="Uchiyama I."/>
            <person name="Ito T."/>
            <person name="Fujiyama A."/>
            <person name="Inagaki F."/>
            <person name="Takami H."/>
        </authorList>
    </citation>
    <scope>NUCLEOTIDE SEQUENCE</scope>
    <source>
        <strain evidence="2">Expedition CK06-06</strain>
    </source>
</reference>
<comment type="caution">
    <text evidence="2">The sequence shown here is derived from an EMBL/GenBank/DDBJ whole genome shotgun (WGS) entry which is preliminary data.</text>
</comment>
<feature type="compositionally biased region" description="Basic and acidic residues" evidence="1">
    <location>
        <begin position="1"/>
        <end position="17"/>
    </location>
</feature>
<evidence type="ECO:0000256" key="1">
    <source>
        <dbReference type="SAM" id="MobiDB-lite"/>
    </source>
</evidence>
<name>X0T5Y5_9ZZZZ</name>
<dbReference type="AlphaFoldDB" id="X0T5Y5"/>
<organism evidence="2">
    <name type="scientific">marine sediment metagenome</name>
    <dbReference type="NCBI Taxonomy" id="412755"/>
    <lineage>
        <taxon>unclassified sequences</taxon>
        <taxon>metagenomes</taxon>
        <taxon>ecological metagenomes</taxon>
    </lineage>
</organism>
<protein>
    <submittedName>
        <fullName evidence="2">Uncharacterized protein</fullName>
    </submittedName>
</protein>